<dbReference type="Proteomes" id="UP000250069">
    <property type="component" value="Chromosome"/>
</dbReference>
<proteinExistence type="predicted"/>
<dbReference type="AlphaFoldDB" id="A0ABC8D1N7"/>
<evidence type="ECO:0000313" key="1">
    <source>
        <dbReference type="EMBL" id="AWX71171.1"/>
    </source>
</evidence>
<protein>
    <recommendedName>
        <fullName evidence="3">Resolvase</fullName>
    </recommendedName>
</protein>
<evidence type="ECO:0008006" key="3">
    <source>
        <dbReference type="Google" id="ProtNLM"/>
    </source>
</evidence>
<dbReference type="EMBL" id="CP030150">
    <property type="protein sequence ID" value="AWX71171.1"/>
    <property type="molecule type" value="Genomic_DNA"/>
</dbReference>
<sequence>MKKLCEMKEIQIITLDGSINTQQQNVDLISLYAWIIEHETQIMRQRIKYGKEKPC</sequence>
<gene>
    <name evidence="1" type="ORF">BVDSYZ_03655</name>
</gene>
<name>A0ABC8D1N7_BACVE</name>
<dbReference type="RefSeq" id="WP_079891291.1">
    <property type="nucleotide sequence ID" value="NZ_CP191520.1"/>
</dbReference>
<reference evidence="1 2" key="1">
    <citation type="submission" date="2018-06" db="EMBL/GenBank/DDBJ databases">
        <title>Complete Genome Sequence of Bacillus velezensis DSYZ, a Plant Growth-Promoting Rhizobacterium with Antifungal Activity.</title>
        <authorList>
            <person name="Du B."/>
            <person name="Ding Y."/>
            <person name="Liu K."/>
            <person name="Yao L."/>
            <person name="Wang C."/>
            <person name="Li H."/>
            <person name="Liu H."/>
        </authorList>
    </citation>
    <scope>NUCLEOTIDE SEQUENCE [LARGE SCALE GENOMIC DNA]</scope>
    <source>
        <strain evidence="1 2">DSYZ</strain>
    </source>
</reference>
<organism evidence="1 2">
    <name type="scientific">Bacillus velezensis</name>
    <dbReference type="NCBI Taxonomy" id="492670"/>
    <lineage>
        <taxon>Bacteria</taxon>
        <taxon>Bacillati</taxon>
        <taxon>Bacillota</taxon>
        <taxon>Bacilli</taxon>
        <taxon>Bacillales</taxon>
        <taxon>Bacillaceae</taxon>
        <taxon>Bacillus</taxon>
        <taxon>Bacillus amyloliquefaciens group</taxon>
    </lineage>
</organism>
<evidence type="ECO:0000313" key="2">
    <source>
        <dbReference type="Proteomes" id="UP000250069"/>
    </source>
</evidence>
<accession>A0ABC8D1N7</accession>